<gene>
    <name evidence="1" type="ORF">BDA99DRAFT_561142</name>
</gene>
<dbReference type="Gene3D" id="1.25.40.10">
    <property type="entry name" value="Tetratricopeptide repeat domain"/>
    <property type="match status" value="1"/>
</dbReference>
<dbReference type="InterPro" id="IPR011990">
    <property type="entry name" value="TPR-like_helical_dom_sf"/>
</dbReference>
<sequence>MDDTGRYKKKLGGVEKACELFETGMPLDPQRSDWYYPSGELCEKHSRYKATIKMYERDAHTMETDNWDYEKFQEMKNLTERVKNNPMHLMYIVPPEPTKLDFRTRQHMEKLLFNASWSPNVSDLKFFLLCVLPYYWRKYYS</sequence>
<protein>
    <submittedName>
        <fullName evidence="1">Uncharacterized protein</fullName>
    </submittedName>
</protein>
<name>A0AAD5JX77_9FUNG</name>
<dbReference type="SUPFAM" id="SSF48452">
    <property type="entry name" value="TPR-like"/>
    <property type="match status" value="1"/>
</dbReference>
<evidence type="ECO:0000313" key="2">
    <source>
        <dbReference type="Proteomes" id="UP001209540"/>
    </source>
</evidence>
<organism evidence="1 2">
    <name type="scientific">Phascolomyces articulosus</name>
    <dbReference type="NCBI Taxonomy" id="60185"/>
    <lineage>
        <taxon>Eukaryota</taxon>
        <taxon>Fungi</taxon>
        <taxon>Fungi incertae sedis</taxon>
        <taxon>Mucoromycota</taxon>
        <taxon>Mucoromycotina</taxon>
        <taxon>Mucoromycetes</taxon>
        <taxon>Mucorales</taxon>
        <taxon>Lichtheimiaceae</taxon>
        <taxon>Phascolomyces</taxon>
    </lineage>
</organism>
<keyword evidence="2" id="KW-1185">Reference proteome</keyword>
<reference evidence="1" key="1">
    <citation type="journal article" date="2022" name="IScience">
        <title>Evolution of zygomycete secretomes and the origins of terrestrial fungal ecologies.</title>
        <authorList>
            <person name="Chang Y."/>
            <person name="Wang Y."/>
            <person name="Mondo S."/>
            <person name="Ahrendt S."/>
            <person name="Andreopoulos W."/>
            <person name="Barry K."/>
            <person name="Beard J."/>
            <person name="Benny G.L."/>
            <person name="Blankenship S."/>
            <person name="Bonito G."/>
            <person name="Cuomo C."/>
            <person name="Desiro A."/>
            <person name="Gervers K.A."/>
            <person name="Hundley H."/>
            <person name="Kuo A."/>
            <person name="LaButti K."/>
            <person name="Lang B.F."/>
            <person name="Lipzen A."/>
            <person name="O'Donnell K."/>
            <person name="Pangilinan J."/>
            <person name="Reynolds N."/>
            <person name="Sandor L."/>
            <person name="Smith M.E."/>
            <person name="Tsang A."/>
            <person name="Grigoriev I.V."/>
            <person name="Stajich J.E."/>
            <person name="Spatafora J.W."/>
        </authorList>
    </citation>
    <scope>NUCLEOTIDE SEQUENCE</scope>
    <source>
        <strain evidence="1">RSA 2281</strain>
    </source>
</reference>
<dbReference type="Proteomes" id="UP001209540">
    <property type="component" value="Unassembled WGS sequence"/>
</dbReference>
<evidence type="ECO:0000313" key="1">
    <source>
        <dbReference type="EMBL" id="KAI9258750.1"/>
    </source>
</evidence>
<comment type="caution">
    <text evidence="1">The sequence shown here is derived from an EMBL/GenBank/DDBJ whole genome shotgun (WGS) entry which is preliminary data.</text>
</comment>
<reference evidence="1" key="2">
    <citation type="submission" date="2023-02" db="EMBL/GenBank/DDBJ databases">
        <authorList>
            <consortium name="DOE Joint Genome Institute"/>
            <person name="Mondo S.J."/>
            <person name="Chang Y."/>
            <person name="Wang Y."/>
            <person name="Ahrendt S."/>
            <person name="Andreopoulos W."/>
            <person name="Barry K."/>
            <person name="Beard J."/>
            <person name="Benny G.L."/>
            <person name="Blankenship S."/>
            <person name="Bonito G."/>
            <person name="Cuomo C."/>
            <person name="Desiro A."/>
            <person name="Gervers K.A."/>
            <person name="Hundley H."/>
            <person name="Kuo A."/>
            <person name="LaButti K."/>
            <person name="Lang B.F."/>
            <person name="Lipzen A."/>
            <person name="O'Donnell K."/>
            <person name="Pangilinan J."/>
            <person name="Reynolds N."/>
            <person name="Sandor L."/>
            <person name="Smith M.W."/>
            <person name="Tsang A."/>
            <person name="Grigoriev I.V."/>
            <person name="Stajich J.E."/>
            <person name="Spatafora J.W."/>
        </authorList>
    </citation>
    <scope>NUCLEOTIDE SEQUENCE</scope>
    <source>
        <strain evidence="1">RSA 2281</strain>
    </source>
</reference>
<dbReference type="EMBL" id="JAIXMP010000018">
    <property type="protein sequence ID" value="KAI9258750.1"/>
    <property type="molecule type" value="Genomic_DNA"/>
</dbReference>
<dbReference type="AlphaFoldDB" id="A0AAD5JX77"/>
<accession>A0AAD5JX77</accession>
<proteinExistence type="predicted"/>